<dbReference type="EMBL" id="LSYV01000024">
    <property type="protein sequence ID" value="KXZ49086.1"/>
    <property type="molecule type" value="Genomic_DNA"/>
</dbReference>
<reference evidence="2" key="1">
    <citation type="journal article" date="2016" name="Nat. Commun.">
        <title>The Gonium pectorale genome demonstrates co-option of cell cycle regulation during the evolution of multicellularity.</title>
        <authorList>
            <person name="Hanschen E.R."/>
            <person name="Marriage T.N."/>
            <person name="Ferris P.J."/>
            <person name="Hamaji T."/>
            <person name="Toyoda A."/>
            <person name="Fujiyama A."/>
            <person name="Neme R."/>
            <person name="Noguchi H."/>
            <person name="Minakuchi Y."/>
            <person name="Suzuki M."/>
            <person name="Kawai-Toyooka H."/>
            <person name="Smith D.R."/>
            <person name="Sparks H."/>
            <person name="Anderson J."/>
            <person name="Bakaric R."/>
            <person name="Luria V."/>
            <person name="Karger A."/>
            <person name="Kirschner M.W."/>
            <person name="Durand P.M."/>
            <person name="Michod R.E."/>
            <person name="Nozaki H."/>
            <person name="Olson B.J."/>
        </authorList>
    </citation>
    <scope>NUCLEOTIDE SEQUENCE [LARGE SCALE GENOMIC DNA]</scope>
    <source>
        <strain evidence="2">NIES-2863</strain>
    </source>
</reference>
<evidence type="ECO:0000313" key="2">
    <source>
        <dbReference type="Proteomes" id="UP000075714"/>
    </source>
</evidence>
<comment type="caution">
    <text evidence="1">The sequence shown here is derived from an EMBL/GenBank/DDBJ whole genome shotgun (WGS) entry which is preliminary data.</text>
</comment>
<evidence type="ECO:0000313" key="1">
    <source>
        <dbReference type="EMBL" id="KXZ49086.1"/>
    </source>
</evidence>
<dbReference type="OrthoDB" id="63514at2759"/>
<dbReference type="InterPro" id="IPR036770">
    <property type="entry name" value="Ankyrin_rpt-contain_sf"/>
</dbReference>
<dbReference type="Gene3D" id="1.25.40.20">
    <property type="entry name" value="Ankyrin repeat-containing domain"/>
    <property type="match status" value="2"/>
</dbReference>
<organism evidence="1 2">
    <name type="scientific">Gonium pectorale</name>
    <name type="common">Green alga</name>
    <dbReference type="NCBI Taxonomy" id="33097"/>
    <lineage>
        <taxon>Eukaryota</taxon>
        <taxon>Viridiplantae</taxon>
        <taxon>Chlorophyta</taxon>
        <taxon>core chlorophytes</taxon>
        <taxon>Chlorophyceae</taxon>
        <taxon>CS clade</taxon>
        <taxon>Chlamydomonadales</taxon>
        <taxon>Volvocaceae</taxon>
        <taxon>Gonium</taxon>
    </lineage>
</organism>
<dbReference type="GO" id="GO:0046513">
    <property type="term" value="P:ceramide biosynthetic process"/>
    <property type="evidence" value="ECO:0007669"/>
    <property type="project" value="TreeGrafter"/>
</dbReference>
<keyword evidence="2" id="KW-1185">Reference proteome</keyword>
<dbReference type="SUPFAM" id="SSF48403">
    <property type="entry name" value="Ankyrin repeat"/>
    <property type="match status" value="1"/>
</dbReference>
<name>A0A150GGX5_GONPE</name>
<dbReference type="GO" id="GO:0030149">
    <property type="term" value="P:sphingolipid catabolic process"/>
    <property type="evidence" value="ECO:0007669"/>
    <property type="project" value="TreeGrafter"/>
</dbReference>
<sequence length="522" mass="56782">MAQLQPMEASARKHWSSTVWPQLLPELAERIVDCLGCNELAVTFRCVNKATAEHFSSPQHTTIRLSEPVPAHAFAAHWLAPGATRGLPLRQRKKLVRLVARSGVLANLEVALQAAGFSQAVAVAFKTAAGTGHVAMCQWIWHDSRSPVKGDYVACRSDEALESAARGGHQHVCEWLLAVDRDTSQHWISKAISAAASNGHLELAKWLLQQDPLVDPAPTYVDGVAHGCDLPTLQQAWLRVRPPRYSIWQEHIITSAASSLTPDWAAKVEWLEAQGCPQTPAAAEEAAGLADHAALQYLVPEVPVFIRDDVDDYLLDVVKGGHLAVLQTLHAAGWPLHQNAQAYAVQAARTGRMDLLAWLLDTLGAEAVRLDEGLFAAAAESGSLELLAWLQQRGCPCHRSAYLAAVGSGCEAALEWLAEQGCPMEEGGQPYITACRNGDLAMARCLRRLGVPWGPNGKVFLGAAEGSFFLAPLPLLRWLLREGCPVDDEAVEATVVRWRSEYAKCADRERALQKQGLGLRQP</sequence>
<dbReference type="PANTHER" id="PTHR12393:SF6">
    <property type="entry name" value="SPHINGOMYELIN PHOSPHODIESTERASE 2"/>
    <property type="match status" value="1"/>
</dbReference>
<gene>
    <name evidence="1" type="ORF">GPECTOR_23g19</name>
</gene>
<dbReference type="GO" id="GO:0004620">
    <property type="term" value="F:phospholipase activity"/>
    <property type="evidence" value="ECO:0007669"/>
    <property type="project" value="TreeGrafter"/>
</dbReference>
<dbReference type="Proteomes" id="UP000075714">
    <property type="component" value="Unassembled WGS sequence"/>
</dbReference>
<dbReference type="GO" id="GO:0016020">
    <property type="term" value="C:membrane"/>
    <property type="evidence" value="ECO:0007669"/>
    <property type="project" value="TreeGrafter"/>
</dbReference>
<dbReference type="AlphaFoldDB" id="A0A150GGX5"/>
<dbReference type="GO" id="GO:0071944">
    <property type="term" value="C:cell periphery"/>
    <property type="evidence" value="ECO:0007669"/>
    <property type="project" value="TreeGrafter"/>
</dbReference>
<proteinExistence type="predicted"/>
<dbReference type="PANTHER" id="PTHR12393">
    <property type="entry name" value="SPHINGOMYELIN PHOSPHODIESTERASE RELATED"/>
    <property type="match status" value="1"/>
</dbReference>
<accession>A0A150GGX5</accession>
<protein>
    <submittedName>
        <fullName evidence="1">Uncharacterized protein</fullName>
    </submittedName>
</protein>
<dbReference type="GO" id="GO:0005783">
    <property type="term" value="C:endoplasmic reticulum"/>
    <property type="evidence" value="ECO:0007669"/>
    <property type="project" value="TreeGrafter"/>
</dbReference>